<keyword evidence="3" id="KW-0645">Protease</keyword>
<feature type="transmembrane region" description="Helical" evidence="1">
    <location>
        <begin position="363"/>
        <end position="381"/>
    </location>
</feature>
<feature type="transmembrane region" description="Helical" evidence="1">
    <location>
        <begin position="118"/>
        <end position="141"/>
    </location>
</feature>
<dbReference type="AlphaFoldDB" id="A0A2D2DP33"/>
<feature type="transmembrane region" description="Helical" evidence="1">
    <location>
        <begin position="274"/>
        <end position="295"/>
    </location>
</feature>
<organism evidence="3 4">
    <name type="scientific">Massilia violaceinigra</name>
    <dbReference type="NCBI Taxonomy" id="2045208"/>
    <lineage>
        <taxon>Bacteria</taxon>
        <taxon>Pseudomonadati</taxon>
        <taxon>Pseudomonadota</taxon>
        <taxon>Betaproteobacteria</taxon>
        <taxon>Burkholderiales</taxon>
        <taxon>Oxalobacteraceae</taxon>
        <taxon>Telluria group</taxon>
        <taxon>Massilia</taxon>
    </lineage>
</organism>
<dbReference type="GO" id="GO:0008237">
    <property type="term" value="F:metallopeptidase activity"/>
    <property type="evidence" value="ECO:0007669"/>
    <property type="project" value="UniProtKB-KW"/>
</dbReference>
<evidence type="ECO:0000313" key="3">
    <source>
        <dbReference type="EMBL" id="ATQ76731.1"/>
    </source>
</evidence>
<feature type="domain" description="CAAX prenyl protease 2/Lysostaphin resistance protein A-like" evidence="2">
    <location>
        <begin position="306"/>
        <end position="398"/>
    </location>
</feature>
<keyword evidence="3" id="KW-0482">Metalloprotease</keyword>
<evidence type="ECO:0000256" key="1">
    <source>
        <dbReference type="SAM" id="Phobius"/>
    </source>
</evidence>
<feature type="transmembrane region" description="Helical" evidence="1">
    <location>
        <begin position="243"/>
        <end position="262"/>
    </location>
</feature>
<reference evidence="3" key="1">
    <citation type="submission" date="2017-10" db="EMBL/GenBank/DDBJ databases">
        <title>Massilia psychrophilum sp. nov., a novel purple-pigmented bacterium isolated from Tianshan glacier, Xinjiang Municipality, China.</title>
        <authorList>
            <person name="Wang H."/>
        </authorList>
    </citation>
    <scope>NUCLEOTIDE SEQUENCE [LARGE SCALE GENOMIC DNA]</scope>
    <source>
        <strain evidence="3">B2</strain>
    </source>
</reference>
<gene>
    <name evidence="3" type="ORF">CR152_21120</name>
</gene>
<feature type="transmembrane region" description="Helical" evidence="1">
    <location>
        <begin position="198"/>
        <end position="218"/>
    </location>
</feature>
<keyword evidence="1" id="KW-1133">Transmembrane helix</keyword>
<accession>A0A2D2DP33</accession>
<dbReference type="Pfam" id="PF02517">
    <property type="entry name" value="Rce1-like"/>
    <property type="match status" value="1"/>
</dbReference>
<sequence>MSSARKERWARRGASATTGAVAAPAARFWARAGWLARTRPMASAETRRIDAPIKMEHRAMNGAGKQSAILAGDGCHVASHQYINYNFATFGAHAPLHDVHVFAHNHFYRSLPARRSTMFHLSAALVTTYGLLALAVCSVWFPPVTLRSKREVPPWLCLLTLACASGVATGLLSLPAIAALIVLGALAYGARRSESGPLHVLLMVAMGSMLLALSMHRFPGFVNPPLVSGLLISDAADPVTQRLNFDTAAAGLILFALFCVPARTRAQWRPVRRNYWIILGTPLIVLPVGVQVGYVDVDFKLFAYTPVFFAINLLFTCVAEEAFFRGFIQEQLTRAMSRWKAGPAIALCVAAVLFGLAHARGGPLLIGLATLAGLGYGYAYLRSKRIETAILTHLALNGIHFIAFTYPRLSPA</sequence>
<name>A0A2D2DP33_9BURK</name>
<proteinExistence type="predicted"/>
<feature type="transmembrane region" description="Helical" evidence="1">
    <location>
        <begin position="153"/>
        <end position="186"/>
    </location>
</feature>
<evidence type="ECO:0000313" key="4">
    <source>
        <dbReference type="Proteomes" id="UP000229897"/>
    </source>
</evidence>
<dbReference type="Proteomes" id="UP000229897">
    <property type="component" value="Chromosome"/>
</dbReference>
<keyword evidence="4" id="KW-1185">Reference proteome</keyword>
<dbReference type="EMBL" id="CP024608">
    <property type="protein sequence ID" value="ATQ76731.1"/>
    <property type="molecule type" value="Genomic_DNA"/>
</dbReference>
<keyword evidence="1" id="KW-0472">Membrane</keyword>
<dbReference type="GO" id="GO:0006508">
    <property type="term" value="P:proteolysis"/>
    <property type="evidence" value="ECO:0007669"/>
    <property type="project" value="UniProtKB-KW"/>
</dbReference>
<protein>
    <submittedName>
        <fullName evidence="3">CPBP family intramembrane metalloprotease domain-containing protein</fullName>
    </submittedName>
</protein>
<feature type="transmembrane region" description="Helical" evidence="1">
    <location>
        <begin position="339"/>
        <end position="357"/>
    </location>
</feature>
<evidence type="ECO:0000259" key="2">
    <source>
        <dbReference type="Pfam" id="PF02517"/>
    </source>
</evidence>
<feature type="transmembrane region" description="Helical" evidence="1">
    <location>
        <begin position="301"/>
        <end position="319"/>
    </location>
</feature>
<dbReference type="InterPro" id="IPR003675">
    <property type="entry name" value="Rce1/LyrA-like_dom"/>
</dbReference>
<dbReference type="GO" id="GO:0080120">
    <property type="term" value="P:CAAX-box protein maturation"/>
    <property type="evidence" value="ECO:0007669"/>
    <property type="project" value="UniProtKB-ARBA"/>
</dbReference>
<dbReference type="KEGG" id="mass:CR152_21120"/>
<keyword evidence="3" id="KW-0378">Hydrolase</keyword>
<dbReference type="GO" id="GO:0004175">
    <property type="term" value="F:endopeptidase activity"/>
    <property type="evidence" value="ECO:0007669"/>
    <property type="project" value="UniProtKB-ARBA"/>
</dbReference>
<keyword evidence="1" id="KW-0812">Transmembrane</keyword>